<dbReference type="PIRSF" id="PIRSF025024">
    <property type="entry name" value="Transcriptional_adaptor_2"/>
    <property type="match status" value="1"/>
</dbReference>
<feature type="compositionally biased region" description="Basic residues" evidence="5">
    <location>
        <begin position="11"/>
        <end position="21"/>
    </location>
</feature>
<organism evidence="8 9">
    <name type="scientific">Tetrahymena thermophila (strain SB210)</name>
    <dbReference type="NCBI Taxonomy" id="312017"/>
    <lineage>
        <taxon>Eukaryota</taxon>
        <taxon>Sar</taxon>
        <taxon>Alveolata</taxon>
        <taxon>Ciliophora</taxon>
        <taxon>Intramacronucleata</taxon>
        <taxon>Oligohymenophorea</taxon>
        <taxon>Hymenostomatida</taxon>
        <taxon>Tetrahymenina</taxon>
        <taxon>Tetrahymenidae</taxon>
        <taxon>Tetrahymena</taxon>
    </lineage>
</organism>
<dbReference type="GO" id="GO:0006338">
    <property type="term" value="P:chromatin remodeling"/>
    <property type="evidence" value="ECO:0007669"/>
    <property type="project" value="TreeGrafter"/>
</dbReference>
<evidence type="ECO:0000313" key="9">
    <source>
        <dbReference type="Proteomes" id="UP000009168"/>
    </source>
</evidence>
<feature type="compositionally biased region" description="Polar residues" evidence="5">
    <location>
        <begin position="413"/>
        <end position="425"/>
    </location>
</feature>
<dbReference type="Pfam" id="PF25299">
    <property type="entry name" value="ZZ_ADA2"/>
    <property type="match status" value="1"/>
</dbReference>
<evidence type="ECO:0000259" key="7">
    <source>
        <dbReference type="PROSITE" id="PS51293"/>
    </source>
</evidence>
<feature type="region of interest" description="Disordered" evidence="5">
    <location>
        <begin position="178"/>
        <end position="247"/>
    </location>
</feature>
<dbReference type="Gene3D" id="1.10.10.10">
    <property type="entry name" value="Winged helix-like DNA-binding domain superfamily/Winged helix DNA-binding domain"/>
    <property type="match status" value="1"/>
</dbReference>
<feature type="region of interest" description="Disordered" evidence="5">
    <location>
        <begin position="1"/>
        <end position="27"/>
    </location>
</feature>
<dbReference type="PANTHER" id="PTHR12374:SF20">
    <property type="entry name" value="TRANSCRIPTIONAL ADAPTER 2-ALPHA"/>
    <property type="match status" value="1"/>
</dbReference>
<dbReference type="Proteomes" id="UP000009168">
    <property type="component" value="Unassembled WGS sequence"/>
</dbReference>
<dbReference type="InterPro" id="IPR036388">
    <property type="entry name" value="WH-like_DNA-bd_sf"/>
</dbReference>
<feature type="domain" description="SANT" evidence="7">
    <location>
        <begin position="100"/>
        <end position="145"/>
    </location>
</feature>
<proteinExistence type="predicted"/>
<dbReference type="InParanoid" id="Q24DR4"/>
<dbReference type="GO" id="GO:0003713">
    <property type="term" value="F:transcription coactivator activity"/>
    <property type="evidence" value="ECO:0007669"/>
    <property type="project" value="InterPro"/>
</dbReference>
<accession>Q24DR4</accession>
<dbReference type="PROSITE" id="PS50090">
    <property type="entry name" value="MYB_LIKE"/>
    <property type="match status" value="1"/>
</dbReference>
<feature type="region of interest" description="Disordered" evidence="5">
    <location>
        <begin position="408"/>
        <end position="431"/>
    </location>
</feature>
<evidence type="ECO:0000259" key="6">
    <source>
        <dbReference type="PROSITE" id="PS50090"/>
    </source>
</evidence>
<dbReference type="GeneID" id="7830383"/>
<feature type="compositionally biased region" description="Basic and acidic residues" evidence="5">
    <location>
        <begin position="1"/>
        <end position="10"/>
    </location>
</feature>
<protein>
    <recommendedName>
        <fullName evidence="4">Transcriptional adapter</fullName>
    </recommendedName>
</protein>
<dbReference type="GO" id="GO:0008270">
    <property type="term" value="F:zinc ion binding"/>
    <property type="evidence" value="ECO:0007669"/>
    <property type="project" value="UniProtKB-KW"/>
</dbReference>
<dbReference type="SUPFAM" id="SSF46689">
    <property type="entry name" value="Homeodomain-like"/>
    <property type="match status" value="2"/>
</dbReference>
<dbReference type="EMBL" id="GG662316">
    <property type="protein sequence ID" value="EAS05926.2"/>
    <property type="molecule type" value="Genomic_DNA"/>
</dbReference>
<feature type="compositionally biased region" description="Polar residues" evidence="5">
    <location>
        <begin position="210"/>
        <end position="223"/>
    </location>
</feature>
<feature type="compositionally biased region" description="Low complexity" evidence="5">
    <location>
        <begin position="224"/>
        <end position="247"/>
    </location>
</feature>
<dbReference type="GO" id="GO:0003677">
    <property type="term" value="F:DNA binding"/>
    <property type="evidence" value="ECO:0007669"/>
    <property type="project" value="UniProtKB-KW"/>
</dbReference>
<dbReference type="PROSITE" id="PS51293">
    <property type="entry name" value="SANT"/>
    <property type="match status" value="1"/>
</dbReference>
<keyword evidence="4" id="KW-0539">Nucleus</keyword>
<dbReference type="KEGG" id="tet:TTHERM_00790730"/>
<keyword evidence="2" id="KW-0863">Zinc-finger</keyword>
<dbReference type="InterPro" id="IPR017884">
    <property type="entry name" value="SANT_dom"/>
</dbReference>
<feature type="domain" description="Myb-like" evidence="6">
    <location>
        <begin position="105"/>
        <end position="149"/>
    </location>
</feature>
<dbReference type="PANTHER" id="PTHR12374">
    <property type="entry name" value="TRANSCRIPTIONAL ADAPTOR 2 ADA2 -RELATED"/>
    <property type="match status" value="1"/>
</dbReference>
<evidence type="ECO:0000256" key="3">
    <source>
        <dbReference type="ARBA" id="ARBA00022833"/>
    </source>
</evidence>
<dbReference type="InterPro" id="IPR055141">
    <property type="entry name" value="TADA2A_B-like_dom"/>
</dbReference>
<evidence type="ECO:0000313" key="8">
    <source>
        <dbReference type="EMBL" id="EAS05926.2"/>
    </source>
</evidence>
<dbReference type="InterPro" id="IPR001005">
    <property type="entry name" value="SANT/Myb"/>
</dbReference>
<evidence type="ECO:0000256" key="4">
    <source>
        <dbReference type="PIRNR" id="PIRNR025024"/>
    </source>
</evidence>
<dbReference type="GO" id="GO:0006357">
    <property type="term" value="P:regulation of transcription by RNA polymerase II"/>
    <property type="evidence" value="ECO:0007669"/>
    <property type="project" value="InterPro"/>
</dbReference>
<dbReference type="Pfam" id="PF00249">
    <property type="entry name" value="Myb_DNA-binding"/>
    <property type="match status" value="1"/>
</dbReference>
<dbReference type="Gene3D" id="1.10.10.60">
    <property type="entry name" value="Homeodomain-like"/>
    <property type="match status" value="1"/>
</dbReference>
<dbReference type="GO" id="GO:0003682">
    <property type="term" value="F:chromatin binding"/>
    <property type="evidence" value="ECO:0007669"/>
    <property type="project" value="TreeGrafter"/>
</dbReference>
<evidence type="ECO:0000256" key="2">
    <source>
        <dbReference type="ARBA" id="ARBA00022771"/>
    </source>
</evidence>
<dbReference type="SUPFAM" id="SSF57850">
    <property type="entry name" value="RING/U-box"/>
    <property type="match status" value="1"/>
</dbReference>
<dbReference type="InterPro" id="IPR016827">
    <property type="entry name" value="Ada2/TADA2"/>
</dbReference>
<dbReference type="HOGENOM" id="CLU_018273_3_0_1"/>
<dbReference type="Pfam" id="PF22941">
    <property type="entry name" value="TADA2A-like_3rd"/>
    <property type="match status" value="1"/>
</dbReference>
<dbReference type="SMART" id="SM00717">
    <property type="entry name" value="SANT"/>
    <property type="match status" value="1"/>
</dbReference>
<comment type="subcellular location">
    <subcellularLocation>
        <location evidence="4">Nucleus</location>
    </subcellularLocation>
</comment>
<keyword evidence="4" id="KW-0805">Transcription regulation</keyword>
<dbReference type="InterPro" id="IPR000433">
    <property type="entry name" value="Znf_ZZ"/>
</dbReference>
<name>Q24DR4_TETTS</name>
<dbReference type="eggNOG" id="KOG0457">
    <property type="taxonomic scope" value="Eukaryota"/>
</dbReference>
<dbReference type="GO" id="GO:0005634">
    <property type="term" value="C:nucleus"/>
    <property type="evidence" value="ECO:0007669"/>
    <property type="project" value="UniProtKB-SubCell"/>
</dbReference>
<keyword evidence="8" id="KW-0238">DNA-binding</keyword>
<keyword evidence="1" id="KW-0479">Metal-binding</keyword>
<dbReference type="RefSeq" id="XP_001026171.2">
    <property type="nucleotide sequence ID" value="XM_001026171.3"/>
</dbReference>
<keyword evidence="9" id="KW-1185">Reference proteome</keyword>
<reference evidence="9" key="1">
    <citation type="journal article" date="2006" name="PLoS Biol.">
        <title>Macronuclear genome sequence of the ciliate Tetrahymena thermophila, a model eukaryote.</title>
        <authorList>
            <person name="Eisen J.A."/>
            <person name="Coyne R.S."/>
            <person name="Wu M."/>
            <person name="Wu D."/>
            <person name="Thiagarajan M."/>
            <person name="Wortman J.R."/>
            <person name="Badger J.H."/>
            <person name="Ren Q."/>
            <person name="Amedeo P."/>
            <person name="Jones K.M."/>
            <person name="Tallon L.J."/>
            <person name="Delcher A.L."/>
            <person name="Salzberg S.L."/>
            <person name="Silva J.C."/>
            <person name="Haas B.J."/>
            <person name="Majoros W.H."/>
            <person name="Farzad M."/>
            <person name="Carlton J.M."/>
            <person name="Smith R.K. Jr."/>
            <person name="Garg J."/>
            <person name="Pearlman R.E."/>
            <person name="Karrer K.M."/>
            <person name="Sun L."/>
            <person name="Manning G."/>
            <person name="Elde N.C."/>
            <person name="Turkewitz A.P."/>
            <person name="Asai D.J."/>
            <person name="Wilkes D.E."/>
            <person name="Wang Y."/>
            <person name="Cai H."/>
            <person name="Collins K."/>
            <person name="Stewart B.A."/>
            <person name="Lee S.R."/>
            <person name="Wilamowska K."/>
            <person name="Weinberg Z."/>
            <person name="Ruzzo W.L."/>
            <person name="Wloga D."/>
            <person name="Gaertig J."/>
            <person name="Frankel J."/>
            <person name="Tsao C.-C."/>
            <person name="Gorovsky M.A."/>
            <person name="Keeling P.J."/>
            <person name="Waller R.F."/>
            <person name="Patron N.J."/>
            <person name="Cherry J.M."/>
            <person name="Stover N.A."/>
            <person name="Krieger C.J."/>
            <person name="del Toro C."/>
            <person name="Ryder H.F."/>
            <person name="Williamson S.C."/>
            <person name="Barbeau R.A."/>
            <person name="Hamilton E.P."/>
            <person name="Orias E."/>
        </authorList>
    </citation>
    <scope>NUCLEOTIDE SEQUENCE [LARGE SCALE GENOMIC DNA]</scope>
    <source>
        <strain evidence="9">SB210</strain>
    </source>
</reference>
<keyword evidence="4" id="KW-0804">Transcription</keyword>
<evidence type="ECO:0000256" key="5">
    <source>
        <dbReference type="SAM" id="MobiDB-lite"/>
    </source>
</evidence>
<gene>
    <name evidence="8" type="ORF">TTHERM_00790730</name>
</gene>
<keyword evidence="3" id="KW-0862">Zinc</keyword>
<evidence type="ECO:0000256" key="1">
    <source>
        <dbReference type="ARBA" id="ARBA00022723"/>
    </source>
</evidence>
<sequence length="522" mass="61244">MKFDIKDDKKKSNRGGKKSPQKKSDDKKDILQTTIFNNLYYPSNRVHCDACEKDISKQVKIYCPGSQSDICMNCFADGVEFNSHKIDEDYHVINKLNYPLLADDWTCEEELLLFEGLERFGFGNWQDIADHIGTDKTKEDVEKHYEECHLDASTKGFYPQEKAQFLTRRDEKTLELHITKSGKNSNQMQEEKAGRKKSARSLEKNAQPPGIQQSSISTSNARALTTPNQGNLQTNQQNTTNHAQNGNAQDIVGYMPLRGDFDIEYDNDAELLLAEMEFNDDDKDTELKMKYKLLEIYNARLDERIKRKKFVIERGLLDLKKQNNLDKERTKEEKEIYNMMKVFSRFSKPEEHERLVQGIIKEKQIRQRIEELKTYRKLGLKTFEDVENYLNQKRKNDENFNKRQKNNEKMLQEKSSVASSQGNRQTSRRTRSLNMFVENKDHVTDKKKQLPPNVTEQEIELCDKLNISPYEYLVMKEVLVRQAIQEGFIKIEYAQHKLKLDKDRVTGIFDFLVAHKYILEKK</sequence>
<dbReference type="OrthoDB" id="433979at2759"/>
<dbReference type="STRING" id="312017.Q24DR4"/>
<dbReference type="InterPro" id="IPR009057">
    <property type="entry name" value="Homeodomain-like_sf"/>
</dbReference>
<dbReference type="AlphaFoldDB" id="Q24DR4"/>